<dbReference type="PIRSF" id="PIRSF034585">
    <property type="entry name" value="SrfB"/>
    <property type="match status" value="1"/>
</dbReference>
<dbReference type="InterPro" id="IPR009216">
    <property type="entry name" value="Virulence_factor_SrfB"/>
</dbReference>
<comment type="caution">
    <text evidence="1">The sequence shown here is derived from an EMBL/GenBank/DDBJ whole genome shotgun (WGS) entry which is preliminary data.</text>
</comment>
<accession>A0AAD2Z5J8</accession>
<proteinExistence type="predicted"/>
<dbReference type="RefSeq" id="WP_050321942.1">
    <property type="nucleotide sequence ID" value="NZ_CGBV01000015.1"/>
</dbReference>
<dbReference type="Proteomes" id="UP001182355">
    <property type="component" value="Unassembled WGS sequence"/>
</dbReference>
<sequence length="1025" mass="115507">MLPEIVSFDRQITLVGDSGIQFMDFGLNLKRQPAGEFVKLANGVLTRLIYNEQRDYYFYQPTPDNIEKAKSQYDVPTEQSLKLLDSAWLPLPLFRFSLPNIYQEGPLNWARFRIVKLPEPDIDGHSHRMTLAIDTRIMAKQQSAADLSPNHEDVNAGATFAVATATYALNWYLTQDWVKDWLTEVFKEASKGRDIDEREDEIAQQYPLAHYLNLLSLMAIPLEGLQTQTEPSVELPQFKVIANREVNAIKPIPVDLILDVGNSRTCGILIEDHGQSGSGLMHNYVLKLRDLSAPEHIYTDPFESKVEFSQAFFGKDHCSVRSGRHDAFQWPTIARIGREASRLASRRRGSEGSTGLSSPKRYLWDEKFYGQGWRFNGSYVQDTNPLATAAPFANLIDEKGEALHTIEDEMDRIPVFTPRYSRSSLMTFMLSEVLTQAISQINSPEQRIREGHAGLPRQLRHIILTVPPGLPMAERCILDERMRQAVGLVWKSLRWHTGENDPYADGNEEHNKGNLKIPLPKIRVEWDEASCAQLVYLYTEINQNFAGHPEVFFDTLGRPDRKERETITIASIDIGGGTTDLVITDYRLDRNGVSGGGANVHIIPHQRFRDSFKIAGDDILLDVIQSYVLPAFELSLREAGVHTVETLMSQLCGSQNISAAEAVLRQQLSLQLFVPLALHILTRYEQYDPQNDQTHLLINQRVSELLPVDSISDEVEGFVRREVQKAGGPNDFKLTDINLNLTLAKMHNDLCSGKFNIDKVLTALCEVLSCYHCDLLLLTGRPSQLPGIQAIVRRNLPLPPGRILSLHGYQTGTWYPFHKNGHIDDPKSTASVGAMLSQLCANHSIPNFHFRISALKPYSTIRHIGIIDMDNLIHDADVIYRHIESEDGQIKLPLVMEQEGEATTQNIVMRGDLRLGYRQLDAERWPAAPLYTLRFSESGREKFSKATSTDSGSPYLKVRLTIDKGDKGKAAKKLGLISDRLTIAHVSSNTDKSFSKNDLELELNTMPDTGLIDSRHWLDSGSVKK</sequence>
<reference evidence="1" key="1">
    <citation type="submission" date="2023-02" db="EMBL/GenBank/DDBJ databases">
        <authorList>
            <person name="Ashton P.M."/>
            <person name="Dallman T."/>
            <person name="Nair S."/>
            <person name="De Pinna E."/>
            <person name="Peters T."/>
            <person name="Grant K."/>
        </authorList>
    </citation>
    <scope>NUCLEOTIDE SEQUENCE</scope>
    <source>
        <strain evidence="1">01103883</strain>
    </source>
</reference>
<gene>
    <name evidence="1" type="ORF">RSF11_002808</name>
</gene>
<dbReference type="AlphaFoldDB" id="A0AAD2Z5J8"/>
<name>A0AAD2Z5J8_YEREN</name>
<evidence type="ECO:0000313" key="1">
    <source>
        <dbReference type="EMBL" id="ELI8103086.1"/>
    </source>
</evidence>
<organism evidence="1 2">
    <name type="scientific">Yersinia enterocolitica</name>
    <dbReference type="NCBI Taxonomy" id="630"/>
    <lineage>
        <taxon>Bacteria</taxon>
        <taxon>Pseudomonadati</taxon>
        <taxon>Pseudomonadota</taxon>
        <taxon>Gammaproteobacteria</taxon>
        <taxon>Enterobacterales</taxon>
        <taxon>Yersiniaceae</taxon>
        <taxon>Yersinia</taxon>
    </lineage>
</organism>
<protein>
    <submittedName>
        <fullName evidence="1">Virulence factor SrfB</fullName>
    </submittedName>
</protein>
<dbReference type="EMBL" id="ABNAVX010000015">
    <property type="protein sequence ID" value="ELI8103086.1"/>
    <property type="molecule type" value="Genomic_DNA"/>
</dbReference>
<evidence type="ECO:0000313" key="2">
    <source>
        <dbReference type="Proteomes" id="UP001182355"/>
    </source>
</evidence>
<dbReference type="Pfam" id="PF07520">
    <property type="entry name" value="SrfB"/>
    <property type="match status" value="1"/>
</dbReference>